<keyword evidence="2" id="KW-0472">Membrane</keyword>
<feature type="region of interest" description="Disordered" evidence="1">
    <location>
        <begin position="399"/>
        <end position="496"/>
    </location>
</feature>
<dbReference type="InterPro" id="IPR003399">
    <property type="entry name" value="Mce/MlaD"/>
</dbReference>
<proteinExistence type="predicted"/>
<protein>
    <submittedName>
        <fullName evidence="5">Unannotated protein</fullName>
    </submittedName>
</protein>
<gene>
    <name evidence="4" type="ORF">UFOPK3522_00713</name>
    <name evidence="5" type="ORF">UFOPK4175_00301</name>
</gene>
<feature type="transmembrane region" description="Helical" evidence="2">
    <location>
        <begin position="12"/>
        <end position="33"/>
    </location>
</feature>
<dbReference type="InterPro" id="IPR052336">
    <property type="entry name" value="MlaD_Phospholipid_Transporter"/>
</dbReference>
<name>A0A6J7RQW0_9ZZZZ</name>
<keyword evidence="2" id="KW-0812">Transmembrane</keyword>
<dbReference type="AlphaFoldDB" id="A0A6J7RQW0"/>
<evidence type="ECO:0000313" key="4">
    <source>
        <dbReference type="EMBL" id="CAB4342361.1"/>
    </source>
</evidence>
<evidence type="ECO:0000256" key="1">
    <source>
        <dbReference type="SAM" id="MobiDB-lite"/>
    </source>
</evidence>
<evidence type="ECO:0000256" key="2">
    <source>
        <dbReference type="SAM" id="Phobius"/>
    </source>
</evidence>
<reference evidence="5" key="1">
    <citation type="submission" date="2020-05" db="EMBL/GenBank/DDBJ databases">
        <authorList>
            <person name="Chiriac C."/>
            <person name="Salcher M."/>
            <person name="Ghai R."/>
            <person name="Kavagutti S V."/>
        </authorList>
    </citation>
    <scope>NUCLEOTIDE SEQUENCE</scope>
</reference>
<organism evidence="5">
    <name type="scientific">freshwater metagenome</name>
    <dbReference type="NCBI Taxonomy" id="449393"/>
    <lineage>
        <taxon>unclassified sequences</taxon>
        <taxon>metagenomes</taxon>
        <taxon>ecological metagenomes</taxon>
    </lineage>
</organism>
<dbReference type="EMBL" id="CAESAO010000047">
    <property type="protein sequence ID" value="CAB4342361.1"/>
    <property type="molecule type" value="Genomic_DNA"/>
</dbReference>
<dbReference type="Pfam" id="PF02470">
    <property type="entry name" value="MlaD"/>
    <property type="match status" value="1"/>
</dbReference>
<dbReference type="EMBL" id="CAFBPX010000034">
    <property type="protein sequence ID" value="CAB5030830.1"/>
    <property type="molecule type" value="Genomic_DNA"/>
</dbReference>
<keyword evidence="2" id="KW-1133">Transmembrane helix</keyword>
<dbReference type="PANTHER" id="PTHR33371">
    <property type="entry name" value="INTERMEMBRANE PHOSPHOLIPID TRANSPORT SYSTEM BINDING PROTEIN MLAD-RELATED"/>
    <property type="match status" value="1"/>
</dbReference>
<evidence type="ECO:0000313" key="5">
    <source>
        <dbReference type="EMBL" id="CAB5030830.1"/>
    </source>
</evidence>
<feature type="compositionally biased region" description="Polar residues" evidence="1">
    <location>
        <begin position="471"/>
        <end position="480"/>
    </location>
</feature>
<sequence>MSPGRKRSSIAANPVLIGAVTTLVLVVLVFLAYNANNGLPFVPSYDIKVEVPNAAGLVKGNEVRVGGTRVGVITAIVPATQPNGAVIAVLTLKLNSVVEPVPADTTVMIRPRSALGLKYVQLTRGPSTEGLPNGGTLPISHARPEPVEIDEFFDMFDEPTRRASQANLTWFGNAVSGRGVDLNLAIQDLRPFAEQITPLMRNLSSPRTDLAGFIQGLSQNAGVVAPVAETQGQLFVNLDATFQALASVARPYIQESITEGPATLENATINLPKLRPFLVNSATLFHELQPGIASLTGAAPDLASIVTVGTPVLKRSPAFNAQLATTSLAVEAFSTNPSTTLGVVDLTETFSVLKPTLAFITPAQTTCNYLSLLLRNAAQIGSEGGSTGTAQRVMVMATPGGLFDPANPTTSEPLSPNNEGGPASAPANGGPPGSDPANYLHSNPYPYTAAPGQPKNDCEAGRENYIPGQKQIGNTATNPGNKGAFTSTGATAGGSK</sequence>
<feature type="domain" description="Mce/MlaD" evidence="3">
    <location>
        <begin position="44"/>
        <end position="125"/>
    </location>
</feature>
<accession>A0A6J7RQW0</accession>
<evidence type="ECO:0000259" key="3">
    <source>
        <dbReference type="Pfam" id="PF02470"/>
    </source>
</evidence>
<feature type="compositionally biased region" description="Low complexity" evidence="1">
    <location>
        <begin position="416"/>
        <end position="428"/>
    </location>
</feature>
<dbReference type="PANTHER" id="PTHR33371:SF4">
    <property type="entry name" value="INTERMEMBRANE PHOSPHOLIPID TRANSPORT SYSTEM BINDING PROTEIN MLAD"/>
    <property type="match status" value="1"/>
</dbReference>